<organism evidence="2 3">
    <name type="scientific">Aspergillus ochraceoroseus</name>
    <dbReference type="NCBI Taxonomy" id="138278"/>
    <lineage>
        <taxon>Eukaryota</taxon>
        <taxon>Fungi</taxon>
        <taxon>Dikarya</taxon>
        <taxon>Ascomycota</taxon>
        <taxon>Pezizomycotina</taxon>
        <taxon>Eurotiomycetes</taxon>
        <taxon>Eurotiomycetidae</taxon>
        <taxon>Eurotiales</taxon>
        <taxon>Aspergillaceae</taxon>
        <taxon>Aspergillus</taxon>
        <taxon>Aspergillus subgen. Nidulantes</taxon>
    </lineage>
</organism>
<dbReference type="EMBL" id="JYKN01003251">
    <property type="protein sequence ID" value="KKK13314.1"/>
    <property type="molecule type" value="Genomic_DNA"/>
</dbReference>
<dbReference type="SUPFAM" id="SSF50475">
    <property type="entry name" value="FMN-binding split barrel"/>
    <property type="match status" value="1"/>
</dbReference>
<dbReference type="GO" id="GO:0033494">
    <property type="term" value="P:ferulate metabolic process"/>
    <property type="evidence" value="ECO:0007669"/>
    <property type="project" value="TreeGrafter"/>
</dbReference>
<evidence type="ECO:0000313" key="2">
    <source>
        <dbReference type="EMBL" id="KKK13314.1"/>
    </source>
</evidence>
<comment type="caution">
    <text evidence="2">The sequence shown here is derived from an EMBL/GenBank/DDBJ whole genome shotgun (WGS) entry which is preliminary data.</text>
</comment>
<dbReference type="PANTHER" id="PTHR30108">
    <property type="entry name" value="3-OCTAPRENYL-4-HYDROXYBENZOATE CARBOXY-LYASE-RELATED"/>
    <property type="match status" value="1"/>
</dbReference>
<dbReference type="PANTHER" id="PTHR30108:SF17">
    <property type="entry name" value="FERULIC ACID DECARBOXYLASE 1"/>
    <property type="match status" value="1"/>
</dbReference>
<dbReference type="Pfam" id="PF20695">
    <property type="entry name" value="UbiD_N"/>
    <property type="match status" value="1"/>
</dbReference>
<evidence type="ECO:0000259" key="1">
    <source>
        <dbReference type="Pfam" id="PF20695"/>
    </source>
</evidence>
<accession>A0A0F8U0P4</accession>
<keyword evidence="3" id="KW-1185">Reference proteome</keyword>
<dbReference type="InterPro" id="IPR002830">
    <property type="entry name" value="UbiD"/>
</dbReference>
<reference evidence="2 3" key="1">
    <citation type="submission" date="2015-02" db="EMBL/GenBank/DDBJ databases">
        <title>Draft Genome Sequences of Two Closely-Related Aflatoxigenic Aspergillus Species Obtained from the Cote d'Ivoire.</title>
        <authorList>
            <person name="Moore G.G."/>
            <person name="Beltz S.B."/>
            <person name="Mack B.M."/>
        </authorList>
    </citation>
    <scope>NUCLEOTIDE SEQUENCE [LARGE SCALE GENOMIC DNA]</scope>
    <source>
        <strain evidence="2 3">SRRC1432</strain>
    </source>
</reference>
<dbReference type="GO" id="GO:0005737">
    <property type="term" value="C:cytoplasm"/>
    <property type="evidence" value="ECO:0007669"/>
    <property type="project" value="TreeGrafter"/>
</dbReference>
<proteinExistence type="predicted"/>
<dbReference type="GO" id="GO:0016831">
    <property type="term" value="F:carboxy-lyase activity"/>
    <property type="evidence" value="ECO:0007669"/>
    <property type="project" value="InterPro"/>
</dbReference>
<sequence length="72" mass="7723">MASTEPHLCFRSFVEALKADGDLVEINRPVDPNLEAAAITRLACETDDKAPLFNNLIGSKNGLFRILGAPGP</sequence>
<protein>
    <recommendedName>
        <fullName evidence="1">3-octaprenyl-4-hydroxybenzoate carboxy-lyase-like N-terminal domain-containing protein</fullName>
    </recommendedName>
</protein>
<dbReference type="Proteomes" id="UP000034947">
    <property type="component" value="Unassembled WGS sequence"/>
</dbReference>
<feature type="domain" description="3-octaprenyl-4-hydroxybenzoate carboxy-lyase-like N-terminal" evidence="1">
    <location>
        <begin position="14"/>
        <end position="69"/>
    </location>
</feature>
<dbReference type="InterPro" id="IPR049383">
    <property type="entry name" value="UbiD-like_N"/>
</dbReference>
<dbReference type="GO" id="GO:0046281">
    <property type="term" value="P:cinnamic acid catabolic process"/>
    <property type="evidence" value="ECO:0007669"/>
    <property type="project" value="TreeGrafter"/>
</dbReference>
<gene>
    <name evidence="2" type="ORF">AOCH_003030</name>
</gene>
<dbReference type="AlphaFoldDB" id="A0A0F8U0P4"/>
<dbReference type="VEuPathDB" id="FungiDB:P175DRAFT_0440125"/>
<evidence type="ECO:0000313" key="3">
    <source>
        <dbReference type="Proteomes" id="UP000034947"/>
    </source>
</evidence>
<name>A0A0F8U0P4_9EURO</name>